<dbReference type="SUPFAM" id="SSF55347">
    <property type="entry name" value="Glyceraldehyde-3-phosphate dehydrogenase-like, C-terminal domain"/>
    <property type="match status" value="1"/>
</dbReference>
<dbReference type="InterPro" id="IPR036291">
    <property type="entry name" value="NAD(P)-bd_dom_sf"/>
</dbReference>
<dbReference type="InterPro" id="IPR051450">
    <property type="entry name" value="Gfo/Idh/MocA_Oxidoreductases"/>
</dbReference>
<protein>
    <submittedName>
        <fullName evidence="3">Uncharacterized protein</fullName>
    </submittedName>
</protein>
<dbReference type="Pfam" id="PF22725">
    <property type="entry name" value="GFO_IDH_MocA_C3"/>
    <property type="match status" value="1"/>
</dbReference>
<dbReference type="InterPro" id="IPR000683">
    <property type="entry name" value="Gfo/Idh/MocA-like_OxRdtase_N"/>
</dbReference>
<feature type="domain" description="GFO/IDH/MocA-like oxidoreductase" evidence="2">
    <location>
        <begin position="163"/>
        <end position="215"/>
    </location>
</feature>
<dbReference type="GO" id="GO:0000166">
    <property type="term" value="F:nucleotide binding"/>
    <property type="evidence" value="ECO:0007669"/>
    <property type="project" value="InterPro"/>
</dbReference>
<dbReference type="AlphaFoldDB" id="A0A382AJI9"/>
<evidence type="ECO:0000259" key="2">
    <source>
        <dbReference type="Pfam" id="PF22725"/>
    </source>
</evidence>
<dbReference type="PANTHER" id="PTHR43377">
    <property type="entry name" value="BILIVERDIN REDUCTASE A"/>
    <property type="match status" value="1"/>
</dbReference>
<evidence type="ECO:0000259" key="1">
    <source>
        <dbReference type="Pfam" id="PF01408"/>
    </source>
</evidence>
<gene>
    <name evidence="3" type="ORF">METZ01_LOCUS154021</name>
</gene>
<feature type="domain" description="Gfo/Idh/MocA-like oxidoreductase N-terminal" evidence="1">
    <location>
        <begin position="10"/>
        <end position="125"/>
    </location>
</feature>
<proteinExistence type="predicted"/>
<dbReference type="EMBL" id="UINC01025494">
    <property type="protein sequence ID" value="SVB01167.1"/>
    <property type="molecule type" value="Genomic_DNA"/>
</dbReference>
<dbReference type="SUPFAM" id="SSF51735">
    <property type="entry name" value="NAD(P)-binding Rossmann-fold domains"/>
    <property type="match status" value="1"/>
</dbReference>
<name>A0A382AJI9_9ZZZZ</name>
<sequence>MNKMASDQPRIGVVGVGHLGQHHVKHLVKMKHILFSGIYDHDRDRAGMIASAHNIKSFDSLPELIKECDGVTVVTPTVDHCKTALQCLQNGKHVFIEKPISDSVESADTLLKAAEENGVFIQVGHIERLNPALLAIKNYELDPKFIEIQRLAPYTSRGTDVPVVLDLMIHDIDILLYFVGSKVKSVAATGLSIMTDSVDIAHARIRFENGTVASL</sequence>
<dbReference type="PANTHER" id="PTHR43377:SF1">
    <property type="entry name" value="BILIVERDIN REDUCTASE A"/>
    <property type="match status" value="1"/>
</dbReference>
<organism evidence="3">
    <name type="scientific">marine metagenome</name>
    <dbReference type="NCBI Taxonomy" id="408172"/>
    <lineage>
        <taxon>unclassified sequences</taxon>
        <taxon>metagenomes</taxon>
        <taxon>ecological metagenomes</taxon>
    </lineage>
</organism>
<evidence type="ECO:0000313" key="3">
    <source>
        <dbReference type="EMBL" id="SVB01167.1"/>
    </source>
</evidence>
<dbReference type="Gene3D" id="3.40.50.720">
    <property type="entry name" value="NAD(P)-binding Rossmann-like Domain"/>
    <property type="match status" value="1"/>
</dbReference>
<feature type="non-terminal residue" evidence="3">
    <location>
        <position position="215"/>
    </location>
</feature>
<dbReference type="Pfam" id="PF01408">
    <property type="entry name" value="GFO_IDH_MocA"/>
    <property type="match status" value="1"/>
</dbReference>
<reference evidence="3" key="1">
    <citation type="submission" date="2018-05" db="EMBL/GenBank/DDBJ databases">
        <authorList>
            <person name="Lanie J.A."/>
            <person name="Ng W.-L."/>
            <person name="Kazmierczak K.M."/>
            <person name="Andrzejewski T.M."/>
            <person name="Davidsen T.M."/>
            <person name="Wayne K.J."/>
            <person name="Tettelin H."/>
            <person name="Glass J.I."/>
            <person name="Rusch D."/>
            <person name="Podicherti R."/>
            <person name="Tsui H.-C.T."/>
            <person name="Winkler M.E."/>
        </authorList>
    </citation>
    <scope>NUCLEOTIDE SEQUENCE</scope>
</reference>
<accession>A0A382AJI9</accession>
<dbReference type="InterPro" id="IPR055170">
    <property type="entry name" value="GFO_IDH_MocA-like_dom"/>
</dbReference>
<dbReference type="Gene3D" id="3.30.360.10">
    <property type="entry name" value="Dihydrodipicolinate Reductase, domain 2"/>
    <property type="match status" value="1"/>
</dbReference>